<accession>A0ACC3S9G6</accession>
<evidence type="ECO:0000313" key="2">
    <source>
        <dbReference type="Proteomes" id="UP001320706"/>
    </source>
</evidence>
<sequence>MSTDYKFVGWLGKDSDAVHGKMVWEEFEPKTWTEDDVDIEITHSGICGSDLHTLRSGWGPTLYPVCVGHEIVGKAVRVGKNNKKGIKVGDRVGVGAQSLSCLKPECEECSAGIENHCASMVGTYNGKYPDGSKSMGGYAMYHRAPSHFVFKIPDAIPSPDAAPMMCGGVTVYSPLKQNGCGPGKKVGIIGVGGLGHFGVLFAKAMGADKVVGISRNSNKRDDVLKMGADEYIATDDEPDWASKHAKTLDLIVCTVSSPKMPLMDYLSLLRVKGTFIQVGAPEDKLPDLTAFAFIGKGCKMGGSLIGAPSEIEEMLQLAADKKVKPWIQEVPMKDANKAIVDMEAGKARYRYTLVN</sequence>
<proteinExistence type="predicted"/>
<protein>
    <submittedName>
        <fullName evidence="1">Uncharacterized protein</fullName>
    </submittedName>
</protein>
<reference evidence="1" key="1">
    <citation type="submission" date="2024-02" db="EMBL/GenBank/DDBJ databases">
        <title>Metagenome Assembled Genome of Zalaria obscura JY119.</title>
        <authorList>
            <person name="Vighnesh L."/>
            <person name="Jagadeeshwari U."/>
            <person name="Venkata Ramana C."/>
            <person name="Sasikala C."/>
        </authorList>
    </citation>
    <scope>NUCLEOTIDE SEQUENCE</scope>
    <source>
        <strain evidence="1">JY119</strain>
    </source>
</reference>
<name>A0ACC3S9G6_9PEZI</name>
<comment type="caution">
    <text evidence="1">The sequence shown here is derived from an EMBL/GenBank/DDBJ whole genome shotgun (WGS) entry which is preliminary data.</text>
</comment>
<dbReference type="EMBL" id="JAMKPW020000040">
    <property type="protein sequence ID" value="KAK8198771.1"/>
    <property type="molecule type" value="Genomic_DNA"/>
</dbReference>
<dbReference type="Proteomes" id="UP001320706">
    <property type="component" value="Unassembled WGS sequence"/>
</dbReference>
<evidence type="ECO:0000313" key="1">
    <source>
        <dbReference type="EMBL" id="KAK8198771.1"/>
    </source>
</evidence>
<keyword evidence="2" id="KW-1185">Reference proteome</keyword>
<organism evidence="1 2">
    <name type="scientific">Zalaria obscura</name>
    <dbReference type="NCBI Taxonomy" id="2024903"/>
    <lineage>
        <taxon>Eukaryota</taxon>
        <taxon>Fungi</taxon>
        <taxon>Dikarya</taxon>
        <taxon>Ascomycota</taxon>
        <taxon>Pezizomycotina</taxon>
        <taxon>Dothideomycetes</taxon>
        <taxon>Dothideomycetidae</taxon>
        <taxon>Dothideales</taxon>
        <taxon>Zalariaceae</taxon>
        <taxon>Zalaria</taxon>
    </lineage>
</organism>
<gene>
    <name evidence="1" type="ORF">M8818_006638</name>
</gene>